<evidence type="ECO:0000313" key="1">
    <source>
        <dbReference type="EMBL" id="GMA21526.1"/>
    </source>
</evidence>
<evidence type="ECO:0008006" key="5">
    <source>
        <dbReference type="Google" id="ProtNLM"/>
    </source>
</evidence>
<protein>
    <recommendedName>
        <fullName evidence="5">EcsC family protein</fullName>
    </recommendedName>
</protein>
<accession>A0ABQ6HWS6</accession>
<reference evidence="4" key="2">
    <citation type="journal article" date="2019" name="Int. J. Syst. Evol. Microbiol.">
        <title>The Global Catalogue of Microorganisms (GCM) 10K type strain sequencing project: providing services to taxonomists for standard genome sequencing and annotation.</title>
        <authorList>
            <consortium name="The Broad Institute Genomics Platform"/>
            <consortium name="The Broad Institute Genome Sequencing Center for Infectious Disease"/>
            <person name="Wu L."/>
            <person name="Ma J."/>
        </authorList>
    </citation>
    <scope>NUCLEOTIDE SEQUENCE [LARGE SCALE GENOMIC DNA]</scope>
    <source>
        <strain evidence="4">NBRC 105830</strain>
    </source>
</reference>
<dbReference type="Proteomes" id="UP001157109">
    <property type="component" value="Unassembled WGS sequence"/>
</dbReference>
<evidence type="ECO:0000313" key="4">
    <source>
        <dbReference type="Proteomes" id="UP001157109"/>
    </source>
</evidence>
<dbReference type="EMBL" id="BSUJ01000001">
    <property type="protein sequence ID" value="GMA21526.1"/>
    <property type="molecule type" value="Genomic_DNA"/>
</dbReference>
<dbReference type="EMBL" id="BSUJ01000006">
    <property type="protein sequence ID" value="GMA22154.1"/>
    <property type="molecule type" value="Genomic_DNA"/>
</dbReference>
<dbReference type="EMBL" id="BSUJ01000007">
    <property type="protein sequence ID" value="GMA22201.1"/>
    <property type="molecule type" value="Genomic_DNA"/>
</dbReference>
<organism evidence="2 4">
    <name type="scientific">Arsenicicoccus piscis</name>
    <dbReference type="NCBI Taxonomy" id="673954"/>
    <lineage>
        <taxon>Bacteria</taxon>
        <taxon>Bacillati</taxon>
        <taxon>Actinomycetota</taxon>
        <taxon>Actinomycetes</taxon>
        <taxon>Micrococcales</taxon>
        <taxon>Intrasporangiaceae</taxon>
        <taxon>Arsenicicoccus</taxon>
    </lineage>
</organism>
<comment type="caution">
    <text evidence="2">The sequence shown here is derived from an EMBL/GenBank/DDBJ whole genome shotgun (WGS) entry which is preliminary data.</text>
</comment>
<gene>
    <name evidence="1" type="ORF">GCM10025862_35470</name>
    <name evidence="2" type="ORF">GCM10025862_41770</name>
    <name evidence="3" type="ORF">GCM10025862_42240</name>
</gene>
<reference evidence="2" key="3">
    <citation type="submission" date="2023-02" db="EMBL/GenBank/DDBJ databases">
        <authorList>
            <person name="Sun Q."/>
            <person name="Mori K."/>
        </authorList>
    </citation>
    <scope>NUCLEOTIDE SEQUENCE</scope>
    <source>
        <strain evidence="2">NBRC 105830</strain>
    </source>
</reference>
<name>A0ABQ6HWS6_9MICO</name>
<keyword evidence="4" id="KW-1185">Reference proteome</keyword>
<dbReference type="RefSeq" id="WP_241443457.1">
    <property type="nucleotide sequence ID" value="NZ_BSUJ01000001.1"/>
</dbReference>
<reference evidence="2" key="1">
    <citation type="journal article" date="2014" name="Int. J. Syst. Evol. Microbiol.">
        <title>Complete genome of a new Firmicutes species belonging to the dominant human colonic microbiota ('Ruminococcus bicirculans') reveals two chromosomes and a selective capacity to utilize plant glucans.</title>
        <authorList>
            <consortium name="NISC Comparative Sequencing Program"/>
            <person name="Wegmann U."/>
            <person name="Louis P."/>
            <person name="Goesmann A."/>
            <person name="Henrissat B."/>
            <person name="Duncan S.H."/>
            <person name="Flint H.J."/>
        </authorList>
    </citation>
    <scope>NUCLEOTIDE SEQUENCE</scope>
    <source>
        <strain evidence="2">NBRC 105830</strain>
    </source>
</reference>
<proteinExistence type="predicted"/>
<dbReference type="InterPro" id="IPR024787">
    <property type="entry name" value="EcsC"/>
</dbReference>
<sequence>MVEHEQHLETDPEGHVAQTAKAVTDKILTAGIGGAGPFKGAIPLAEEYAGQHIDTEKAIERLIAAHVYTTAASGFVSGLGGLATLPIALPADLTTLWIQQARLVAAIAHLRGYNVRSDEVRSVVLLTLLGSSGTEAMAKAGVTVGQKGFVSAIGKVSGKTLQAINKAVGFRLVTKAGTKGVVNLTKFVPVAGGLVGGGVNGVSTKTVGAWAKKNFPVVELTMPAASPS</sequence>
<evidence type="ECO:0000313" key="3">
    <source>
        <dbReference type="EMBL" id="GMA22201.1"/>
    </source>
</evidence>
<dbReference type="Pfam" id="PF12787">
    <property type="entry name" value="EcsC"/>
    <property type="match status" value="1"/>
</dbReference>
<evidence type="ECO:0000313" key="2">
    <source>
        <dbReference type="EMBL" id="GMA22154.1"/>
    </source>
</evidence>